<dbReference type="EMBL" id="JAQQWM010000002">
    <property type="protein sequence ID" value="KAK8076903.1"/>
    <property type="molecule type" value="Genomic_DNA"/>
</dbReference>
<reference evidence="2 3" key="1">
    <citation type="submission" date="2023-01" db="EMBL/GenBank/DDBJ databases">
        <title>Analysis of 21 Apiospora genomes using comparative genomics revels a genus with tremendous synthesis potential of carbohydrate active enzymes and secondary metabolites.</title>
        <authorList>
            <person name="Sorensen T."/>
        </authorList>
    </citation>
    <scope>NUCLEOTIDE SEQUENCE [LARGE SCALE GENOMIC DNA]</scope>
    <source>
        <strain evidence="2 3">CBS 83171</strain>
    </source>
</reference>
<dbReference type="PANTHER" id="PTHR35605:SF1">
    <property type="entry name" value="ECP2 EFFECTOR PROTEIN DOMAIN-CONTAINING PROTEIN-RELATED"/>
    <property type="match status" value="1"/>
</dbReference>
<organism evidence="2 3">
    <name type="scientific">Apiospora saccharicola</name>
    <dbReference type="NCBI Taxonomy" id="335842"/>
    <lineage>
        <taxon>Eukaryota</taxon>
        <taxon>Fungi</taxon>
        <taxon>Dikarya</taxon>
        <taxon>Ascomycota</taxon>
        <taxon>Pezizomycotina</taxon>
        <taxon>Sordariomycetes</taxon>
        <taxon>Xylariomycetidae</taxon>
        <taxon>Amphisphaeriales</taxon>
        <taxon>Apiosporaceae</taxon>
        <taxon>Apiospora</taxon>
    </lineage>
</organism>
<evidence type="ECO:0000313" key="2">
    <source>
        <dbReference type="EMBL" id="KAK8076903.1"/>
    </source>
</evidence>
<name>A0ABR1W0A3_9PEZI</name>
<comment type="caution">
    <text evidence="2">The sequence shown here is derived from an EMBL/GenBank/DDBJ whole genome shotgun (WGS) entry which is preliminary data.</text>
</comment>
<dbReference type="Proteomes" id="UP001446871">
    <property type="component" value="Unassembled WGS sequence"/>
</dbReference>
<feature type="signal peptide" evidence="1">
    <location>
        <begin position="1"/>
        <end position="20"/>
    </location>
</feature>
<sequence>MRFFSGLILVTAAIAKVAFGVLPDAPLPGYGVEPVQWAVEVAPGQTELFNGTVQQVHEKILQINPKFKLNPQPRGSLCRELSQSRDNVICLGTAGFQDAWSDGVEYLRNIPDSPTNGPGPGNCGRVSCSDNSAIWWCNDNTAPLVLERFGRIADAADAILKVCFVPGH</sequence>
<evidence type="ECO:0000256" key="1">
    <source>
        <dbReference type="SAM" id="SignalP"/>
    </source>
</evidence>
<protein>
    <submittedName>
        <fullName evidence="2">Uncharacterized protein</fullName>
    </submittedName>
</protein>
<keyword evidence="1" id="KW-0732">Signal</keyword>
<evidence type="ECO:0000313" key="3">
    <source>
        <dbReference type="Proteomes" id="UP001446871"/>
    </source>
</evidence>
<proteinExistence type="predicted"/>
<dbReference type="PANTHER" id="PTHR35605">
    <property type="entry name" value="ECP2 EFFECTOR PROTEIN DOMAIN-CONTAINING PROTEIN-RELATED"/>
    <property type="match status" value="1"/>
</dbReference>
<feature type="chain" id="PRO_5045913712" evidence="1">
    <location>
        <begin position="21"/>
        <end position="168"/>
    </location>
</feature>
<gene>
    <name evidence="2" type="ORF">PG996_003073</name>
</gene>
<keyword evidence="3" id="KW-1185">Reference proteome</keyword>
<accession>A0ABR1W0A3</accession>